<gene>
    <name evidence="4" type="ordered locus">Deipe_3986</name>
</gene>
<evidence type="ECO:0000259" key="2">
    <source>
        <dbReference type="Pfam" id="PF21818"/>
    </source>
</evidence>
<dbReference type="Pfam" id="PF21818">
    <property type="entry name" value="DUF6884"/>
    <property type="match status" value="1"/>
</dbReference>
<dbReference type="Proteomes" id="UP000010467">
    <property type="component" value="Plasmid pDEIPE01"/>
</dbReference>
<keyword evidence="4" id="KW-0614">Plasmid</keyword>
<name>L0A877_DEIPD</name>
<evidence type="ECO:0000256" key="1">
    <source>
        <dbReference type="SAM" id="MobiDB-lite"/>
    </source>
</evidence>
<geneLocation type="plasmid" evidence="4 5">
    <name>pDEIPE01</name>
</geneLocation>
<keyword evidence="5" id="KW-1185">Reference proteome</keyword>
<evidence type="ECO:0008006" key="6">
    <source>
        <dbReference type="Google" id="ProtNLM"/>
    </source>
</evidence>
<feature type="domain" description="DUF6884" evidence="2">
    <location>
        <begin position="123"/>
        <end position="247"/>
    </location>
</feature>
<dbReference type="OrthoDB" id="2866199at2"/>
<dbReference type="PATRIC" id="fig|937777.3.peg.4002"/>
<reference evidence="5" key="1">
    <citation type="submission" date="2012-03" db="EMBL/GenBank/DDBJ databases">
        <title>Complete sequence of plasmid 1 of Deinococcus peraridilitoris DSM 19664.</title>
        <authorList>
            <person name="Lucas S."/>
            <person name="Copeland A."/>
            <person name="Lapidus A."/>
            <person name="Glavina del Rio T."/>
            <person name="Dalin E."/>
            <person name="Tice H."/>
            <person name="Bruce D."/>
            <person name="Goodwin L."/>
            <person name="Pitluck S."/>
            <person name="Peters L."/>
            <person name="Mikhailova N."/>
            <person name="Lu M."/>
            <person name="Kyrpides N."/>
            <person name="Mavromatis K."/>
            <person name="Ivanova N."/>
            <person name="Brettin T."/>
            <person name="Detter J.C."/>
            <person name="Han C."/>
            <person name="Larimer F."/>
            <person name="Land M."/>
            <person name="Hauser L."/>
            <person name="Markowitz V."/>
            <person name="Cheng J.-F."/>
            <person name="Hugenholtz P."/>
            <person name="Woyke T."/>
            <person name="Wu D."/>
            <person name="Pukall R."/>
            <person name="Steenblock K."/>
            <person name="Brambilla E."/>
            <person name="Klenk H.-P."/>
            <person name="Eisen J.A."/>
        </authorList>
    </citation>
    <scope>NUCLEOTIDE SEQUENCE [LARGE SCALE GENOMIC DNA]</scope>
    <source>
        <strain evidence="5">DSM 19664 / LMG 22246 / CIP 109416 / KR-200</strain>
        <plasmid evidence="5">Plasmid pDEIPE01</plasmid>
    </source>
</reference>
<feature type="domain" description="DUF7669" evidence="3">
    <location>
        <begin position="6"/>
        <end position="81"/>
    </location>
</feature>
<dbReference type="InterPro" id="IPR049251">
    <property type="entry name" value="DUF6884"/>
</dbReference>
<accession>L0A877</accession>
<dbReference type="RefSeq" id="WP_015231289.1">
    <property type="nucleotide sequence ID" value="NC_019789.1"/>
</dbReference>
<evidence type="ECO:0000313" key="4">
    <source>
        <dbReference type="EMBL" id="AFZ69387.1"/>
    </source>
</evidence>
<sequence>MTKEPPNWVVLKECAEELTHRGLTPFTRQQLITAVQSRFPDRSESSLNPMIQGMTINLKGGAPGGIGKEVFRSVGRGVFELRPQSARPHGAPDVSTTAREPARKQYSVVPSAPTPTNDLRPLILVSCVKSKRNQPAIAEDLYTSAWFVKAKRFAKAHGEQWFILSAKYGLVEPECVLEPYELTLNELRIAERREWAERVMQALRPRLVPGRHVILLAGSRYREFLMQHIEQHGCHVEAPLASIAGLGPQQN</sequence>
<dbReference type="InterPro" id="IPR056086">
    <property type="entry name" value="DUF7669"/>
</dbReference>
<dbReference type="EMBL" id="CP003383">
    <property type="protein sequence ID" value="AFZ69387.1"/>
    <property type="molecule type" value="Genomic_DNA"/>
</dbReference>
<evidence type="ECO:0000313" key="5">
    <source>
        <dbReference type="Proteomes" id="UP000010467"/>
    </source>
</evidence>
<dbReference type="Pfam" id="PF24706">
    <property type="entry name" value="DUF7669"/>
    <property type="match status" value="1"/>
</dbReference>
<dbReference type="KEGG" id="dpd:Deipe_3986"/>
<dbReference type="AlphaFoldDB" id="L0A877"/>
<dbReference type="HOGENOM" id="CLU_1105721_0_0_0"/>
<evidence type="ECO:0000259" key="3">
    <source>
        <dbReference type="Pfam" id="PF24706"/>
    </source>
</evidence>
<protein>
    <recommendedName>
        <fullName evidence="6">HTH HARE-type domain-containing protein</fullName>
    </recommendedName>
</protein>
<feature type="region of interest" description="Disordered" evidence="1">
    <location>
        <begin position="83"/>
        <end position="111"/>
    </location>
</feature>
<proteinExistence type="predicted"/>
<organism evidence="4 5">
    <name type="scientific">Deinococcus peraridilitoris (strain DSM 19664 / LMG 22246 / CIP 109416 / KR-200)</name>
    <dbReference type="NCBI Taxonomy" id="937777"/>
    <lineage>
        <taxon>Bacteria</taxon>
        <taxon>Thermotogati</taxon>
        <taxon>Deinococcota</taxon>
        <taxon>Deinococci</taxon>
        <taxon>Deinococcales</taxon>
        <taxon>Deinococcaceae</taxon>
        <taxon>Deinococcus</taxon>
    </lineage>
</organism>